<evidence type="ECO:0000256" key="3">
    <source>
        <dbReference type="ARBA" id="ARBA00023175"/>
    </source>
</evidence>
<dbReference type="GO" id="GO:0045504">
    <property type="term" value="F:dynein heavy chain binding"/>
    <property type="evidence" value="ECO:0007669"/>
    <property type="project" value="TreeGrafter"/>
</dbReference>
<dbReference type="RefSeq" id="XP_024122708.1">
    <property type="nucleotide sequence ID" value="XM_024266940.2"/>
</dbReference>
<comment type="function">
    <text evidence="7">Involved in sperm flagellum assembly.</text>
</comment>
<reference evidence="10" key="2">
    <citation type="submission" date="2025-09" db="UniProtKB">
        <authorList>
            <consortium name="Ensembl"/>
        </authorList>
    </citation>
    <scope>IDENTIFICATION</scope>
</reference>
<dbReference type="Proteomes" id="UP000261560">
    <property type="component" value="Unplaced"/>
</dbReference>
<feature type="region of interest" description="Disordered" evidence="9">
    <location>
        <begin position="21"/>
        <end position="40"/>
    </location>
</feature>
<accession>A0A3B3CKK3</accession>
<dbReference type="InterPro" id="IPR019347">
    <property type="entry name" value="Axonemal_dynein_light_chain"/>
</dbReference>
<evidence type="ECO:0000256" key="5">
    <source>
        <dbReference type="ARBA" id="ARBA00039799"/>
    </source>
</evidence>
<evidence type="ECO:0000256" key="6">
    <source>
        <dbReference type="ARBA" id="ARBA00042417"/>
    </source>
</evidence>
<sequence>MTSPGDSLLKYDNPVLVKTRADKKSQKGRTLTMSNLPAPSFAAGVPSPPTHNVDESILHGILPPREWTDGDQHWVQKVSTSISTRRDVILLQEQLNVKLKQKKAKPTGICPIRWVLFSQCFDELIRQVTIECAERGLLLCRVRNEMQMMIRAYQNLSESSVAFGMRKSLHAEQGKEETQTKILDLNTENKDLMKQLSELKDKCDLIEKREAEEKQLKDKQHNEEIQLKERAIQQLKDQLEDIHSAMNLQTRNPATAS</sequence>
<organism evidence="10 11">
    <name type="scientific">Oryzias melastigma</name>
    <name type="common">Marine medaka</name>
    <dbReference type="NCBI Taxonomy" id="30732"/>
    <lineage>
        <taxon>Eukaryota</taxon>
        <taxon>Metazoa</taxon>
        <taxon>Chordata</taxon>
        <taxon>Craniata</taxon>
        <taxon>Vertebrata</taxon>
        <taxon>Euteleostomi</taxon>
        <taxon>Actinopterygii</taxon>
        <taxon>Neopterygii</taxon>
        <taxon>Teleostei</taxon>
        <taxon>Neoteleostei</taxon>
        <taxon>Acanthomorphata</taxon>
        <taxon>Ovalentaria</taxon>
        <taxon>Atherinomorphae</taxon>
        <taxon>Beloniformes</taxon>
        <taxon>Adrianichthyidae</taxon>
        <taxon>Oryziinae</taxon>
        <taxon>Oryzias</taxon>
    </lineage>
</organism>
<dbReference type="AlphaFoldDB" id="A0A3B3CKK3"/>
<dbReference type="PaxDb" id="30732-ENSOMEP00000017870"/>
<evidence type="ECO:0000256" key="4">
    <source>
        <dbReference type="ARBA" id="ARBA00038114"/>
    </source>
</evidence>
<feature type="coiled-coil region" evidence="8">
    <location>
        <begin position="175"/>
        <end position="252"/>
    </location>
</feature>
<protein>
    <recommendedName>
        <fullName evidence="5">Axonemal dynein light intermediate polypeptide 1</fullName>
    </recommendedName>
    <alternativeName>
        <fullName evidence="6">Inner dynein arm light chain, axonemal</fullName>
    </alternativeName>
</protein>
<keyword evidence="11" id="KW-1185">Reference proteome</keyword>
<dbReference type="CTD" id="7802"/>
<dbReference type="OMA" id="QVTIICA"/>
<dbReference type="GO" id="GO:0030286">
    <property type="term" value="C:dynein complex"/>
    <property type="evidence" value="ECO:0007669"/>
    <property type="project" value="UniProtKB-KW"/>
</dbReference>
<evidence type="ECO:0000256" key="1">
    <source>
        <dbReference type="ARBA" id="ARBA00023017"/>
    </source>
</evidence>
<reference evidence="10" key="1">
    <citation type="submission" date="2025-08" db="UniProtKB">
        <authorList>
            <consortium name="Ensembl"/>
        </authorList>
    </citation>
    <scope>IDENTIFICATION</scope>
</reference>
<dbReference type="Pfam" id="PF10211">
    <property type="entry name" value="Ax_dynein_light"/>
    <property type="match status" value="1"/>
</dbReference>
<evidence type="ECO:0000256" key="9">
    <source>
        <dbReference type="SAM" id="MobiDB-lite"/>
    </source>
</evidence>
<dbReference type="KEGG" id="oml:112143170"/>
<dbReference type="PANTHER" id="PTHR13183">
    <property type="entry name" value="AXONEMAL INNER ARM DYNEIN LIGHT CHAIN 28"/>
    <property type="match status" value="1"/>
</dbReference>
<keyword evidence="1" id="KW-0243">Dynein</keyword>
<feature type="compositionally biased region" description="Polar residues" evidence="9">
    <location>
        <begin position="28"/>
        <end position="37"/>
    </location>
</feature>
<dbReference type="PANTHER" id="PTHR13183:SF0">
    <property type="entry name" value="AXONEMAL DYNEIN LIGHT INTERMEDIATE POLYPEPTIDE 1"/>
    <property type="match status" value="1"/>
</dbReference>
<keyword evidence="3" id="KW-0505">Motor protein</keyword>
<evidence type="ECO:0000256" key="2">
    <source>
        <dbReference type="ARBA" id="ARBA00023054"/>
    </source>
</evidence>
<evidence type="ECO:0000256" key="7">
    <source>
        <dbReference type="ARBA" id="ARBA00043925"/>
    </source>
</evidence>
<comment type="similarity">
    <text evidence="4">Belongs to the inner dynein arm light chain family.</text>
</comment>
<dbReference type="OrthoDB" id="273640at2759"/>
<dbReference type="GO" id="GO:0005930">
    <property type="term" value="C:axoneme"/>
    <property type="evidence" value="ECO:0007669"/>
    <property type="project" value="TreeGrafter"/>
</dbReference>
<dbReference type="Ensembl" id="ENSOMET00000026699.1">
    <property type="protein sequence ID" value="ENSOMEP00000017870.1"/>
    <property type="gene ID" value="ENSOMEG00000019563.1"/>
</dbReference>
<evidence type="ECO:0000256" key="8">
    <source>
        <dbReference type="SAM" id="Coils"/>
    </source>
</evidence>
<keyword evidence="2 8" id="KW-0175">Coiled coil</keyword>
<proteinExistence type="inferred from homology"/>
<dbReference type="STRING" id="30732.ENSOMEP00000017870"/>
<dbReference type="GeneTree" id="ENSGT00390000003012"/>
<dbReference type="GeneID" id="112143170"/>
<evidence type="ECO:0000313" key="10">
    <source>
        <dbReference type="Ensembl" id="ENSOMEP00000017870.1"/>
    </source>
</evidence>
<evidence type="ECO:0000313" key="11">
    <source>
        <dbReference type="Proteomes" id="UP000261560"/>
    </source>
</evidence>
<name>A0A3B3CKK3_ORYME</name>